<accession>A0A1Y1SF30</accession>
<keyword evidence="4" id="KW-0378">Hydrolase</keyword>
<dbReference type="InterPro" id="IPR001915">
    <property type="entry name" value="Peptidase_M48"/>
</dbReference>
<dbReference type="STRING" id="1317117.ATO7_00290"/>
<evidence type="ECO:0000256" key="1">
    <source>
        <dbReference type="ARBA" id="ARBA00001947"/>
    </source>
</evidence>
<keyword evidence="3" id="KW-0479">Metal-binding</keyword>
<dbReference type="PANTHER" id="PTHR22726">
    <property type="entry name" value="METALLOENDOPEPTIDASE OMA1"/>
    <property type="match status" value="1"/>
</dbReference>
<dbReference type="InterPro" id="IPR011990">
    <property type="entry name" value="TPR-like_helical_dom_sf"/>
</dbReference>
<dbReference type="Gene3D" id="3.30.2010.10">
    <property type="entry name" value="Metalloproteases ('zincins'), catalytic domain"/>
    <property type="match status" value="1"/>
</dbReference>
<keyword evidence="2" id="KW-0645">Protease</keyword>
<name>A0A1Y1SF30_9GAMM</name>
<dbReference type="GO" id="GO:0004222">
    <property type="term" value="F:metalloendopeptidase activity"/>
    <property type="evidence" value="ECO:0007669"/>
    <property type="project" value="InterPro"/>
</dbReference>
<gene>
    <name evidence="8" type="ORF">ATO7_00290</name>
</gene>
<protein>
    <submittedName>
        <fullName evidence="8">Peptidase M48, Ste24p</fullName>
    </submittedName>
</protein>
<dbReference type="InterPro" id="IPR051156">
    <property type="entry name" value="Mito/Outer_Membr_Metalloprot"/>
</dbReference>
<evidence type="ECO:0000256" key="5">
    <source>
        <dbReference type="ARBA" id="ARBA00022833"/>
    </source>
</evidence>
<dbReference type="Gene3D" id="1.25.40.10">
    <property type="entry name" value="Tetratricopeptide repeat domain"/>
    <property type="match status" value="1"/>
</dbReference>
<evidence type="ECO:0000313" key="8">
    <source>
        <dbReference type="EMBL" id="ORE88267.1"/>
    </source>
</evidence>
<dbReference type="AlphaFoldDB" id="A0A1Y1SF30"/>
<comment type="cofactor">
    <cofactor evidence="1">
        <name>Zn(2+)</name>
        <dbReference type="ChEBI" id="CHEBI:29105"/>
    </cofactor>
</comment>
<dbReference type="Pfam" id="PF14559">
    <property type="entry name" value="TPR_19"/>
    <property type="match status" value="1"/>
</dbReference>
<dbReference type="Proteomes" id="UP000192342">
    <property type="component" value="Unassembled WGS sequence"/>
</dbReference>
<dbReference type="Pfam" id="PF01435">
    <property type="entry name" value="Peptidase_M48"/>
    <property type="match status" value="1"/>
</dbReference>
<dbReference type="GO" id="GO:0016020">
    <property type="term" value="C:membrane"/>
    <property type="evidence" value="ECO:0007669"/>
    <property type="project" value="TreeGrafter"/>
</dbReference>
<comment type="caution">
    <text evidence="8">The sequence shown here is derived from an EMBL/GenBank/DDBJ whole genome shotgun (WGS) entry which is preliminary data.</text>
</comment>
<evidence type="ECO:0000313" key="9">
    <source>
        <dbReference type="Proteomes" id="UP000192342"/>
    </source>
</evidence>
<dbReference type="SUPFAM" id="SSF48452">
    <property type="entry name" value="TPR-like"/>
    <property type="match status" value="1"/>
</dbReference>
<dbReference type="GO" id="GO:0051603">
    <property type="term" value="P:proteolysis involved in protein catabolic process"/>
    <property type="evidence" value="ECO:0007669"/>
    <property type="project" value="TreeGrafter"/>
</dbReference>
<dbReference type="EMBL" id="AQQV01000001">
    <property type="protein sequence ID" value="ORE88267.1"/>
    <property type="molecule type" value="Genomic_DNA"/>
</dbReference>
<evidence type="ECO:0000256" key="3">
    <source>
        <dbReference type="ARBA" id="ARBA00022723"/>
    </source>
</evidence>
<dbReference type="PANTHER" id="PTHR22726:SF1">
    <property type="entry name" value="METALLOENDOPEPTIDASE OMA1, MITOCHONDRIAL"/>
    <property type="match status" value="1"/>
</dbReference>
<proteinExistence type="predicted"/>
<keyword evidence="9" id="KW-1185">Reference proteome</keyword>
<evidence type="ECO:0000256" key="4">
    <source>
        <dbReference type="ARBA" id="ARBA00022801"/>
    </source>
</evidence>
<keyword evidence="5" id="KW-0862">Zinc</keyword>
<reference evidence="8 9" key="1">
    <citation type="submission" date="2013-04" db="EMBL/GenBank/DDBJ databases">
        <title>Oceanococcus atlanticus 22II-S10r2 Genome Sequencing.</title>
        <authorList>
            <person name="Lai Q."/>
            <person name="Li G."/>
            <person name="Shao Z."/>
        </authorList>
    </citation>
    <scope>NUCLEOTIDE SEQUENCE [LARGE SCALE GENOMIC DNA]</scope>
    <source>
        <strain evidence="8 9">22II-S10r2</strain>
    </source>
</reference>
<evidence type="ECO:0000259" key="7">
    <source>
        <dbReference type="Pfam" id="PF01435"/>
    </source>
</evidence>
<feature type="domain" description="Peptidase M48" evidence="7">
    <location>
        <begin position="65"/>
        <end position="248"/>
    </location>
</feature>
<dbReference type="CDD" id="cd07333">
    <property type="entry name" value="M48C_bepA_like"/>
    <property type="match status" value="1"/>
</dbReference>
<organism evidence="8 9">
    <name type="scientific">Oceanococcus atlanticus</name>
    <dbReference type="NCBI Taxonomy" id="1317117"/>
    <lineage>
        <taxon>Bacteria</taxon>
        <taxon>Pseudomonadati</taxon>
        <taxon>Pseudomonadota</taxon>
        <taxon>Gammaproteobacteria</taxon>
        <taxon>Chromatiales</taxon>
        <taxon>Oceanococcaceae</taxon>
        <taxon>Oceanococcus</taxon>
    </lineage>
</organism>
<evidence type="ECO:0000256" key="2">
    <source>
        <dbReference type="ARBA" id="ARBA00022670"/>
    </source>
</evidence>
<evidence type="ECO:0000256" key="6">
    <source>
        <dbReference type="ARBA" id="ARBA00023049"/>
    </source>
</evidence>
<sequence>MLALILAIALGSTHAASEIDVPYIGEPADRSLSPLEEQRLGREVMRQLLTHQYVLEDPQIEDYIAGLGQQLLQHTNDQHIGFKFFAVRDAAINAFAMPGGYIGINAGLLMASDSESELAGVVAHEIAHVTQRHIARSMDDTRGWDVASTALLLAALIAGAHDPELAQAALGIGMSAAMQKQINFTRANELEADRLGIKTLSAAGFDPQGMASFFHRLSQKSQLYGEGVPEILRTHPVNTTRISEAQARAASLPSDGHDSSLNYALMKARARVLMTELSSDAVRYFQATHQADPSPENRYGLALALRRARAFEQSEDLLQALHRDNPEEVTYKIALGELYLYRGDYDTAIRQLRQTRKAHQKNRTVLLLLADAMVRNAQPQQARQLMLETDLLNRGDSEAFRLLALAARDMNEPAEAHFQMSAYSHSRGDYVDAIRQLRNGLRVKDLDAHDRKRLQGRLNEYIGQIPESERRRAESEERQRRQGY</sequence>
<dbReference type="GO" id="GO:0046872">
    <property type="term" value="F:metal ion binding"/>
    <property type="evidence" value="ECO:0007669"/>
    <property type="project" value="UniProtKB-KW"/>
</dbReference>
<keyword evidence="6" id="KW-0482">Metalloprotease</keyword>